<evidence type="ECO:0000313" key="1">
    <source>
        <dbReference type="EMBL" id="KAJ9102431.1"/>
    </source>
</evidence>
<evidence type="ECO:0000313" key="2">
    <source>
        <dbReference type="Proteomes" id="UP001227268"/>
    </source>
</evidence>
<keyword evidence="2" id="KW-1185">Reference proteome</keyword>
<protein>
    <submittedName>
        <fullName evidence="1">Uncharacterized protein</fullName>
    </submittedName>
</protein>
<dbReference type="Proteomes" id="UP001227268">
    <property type="component" value="Unassembled WGS sequence"/>
</dbReference>
<name>A0ACC2VV31_9TREE</name>
<gene>
    <name evidence="1" type="ORF">QFC21_002831</name>
</gene>
<reference evidence="1" key="1">
    <citation type="submission" date="2023-04" db="EMBL/GenBank/DDBJ databases">
        <title>Draft Genome sequencing of Naganishia species isolated from polar environments using Oxford Nanopore Technology.</title>
        <authorList>
            <person name="Leo P."/>
            <person name="Venkateswaran K."/>
        </authorList>
    </citation>
    <scope>NUCLEOTIDE SEQUENCE</scope>
    <source>
        <strain evidence="1">MNA-CCFEE 5423</strain>
    </source>
</reference>
<proteinExistence type="predicted"/>
<accession>A0ACC2VV31</accession>
<organism evidence="1 2">
    <name type="scientific">Naganishia friedmannii</name>
    <dbReference type="NCBI Taxonomy" id="89922"/>
    <lineage>
        <taxon>Eukaryota</taxon>
        <taxon>Fungi</taxon>
        <taxon>Dikarya</taxon>
        <taxon>Basidiomycota</taxon>
        <taxon>Agaricomycotina</taxon>
        <taxon>Tremellomycetes</taxon>
        <taxon>Filobasidiales</taxon>
        <taxon>Filobasidiaceae</taxon>
        <taxon>Naganishia</taxon>
    </lineage>
</organism>
<dbReference type="EMBL" id="JASBWT010000008">
    <property type="protein sequence ID" value="KAJ9102431.1"/>
    <property type="molecule type" value="Genomic_DNA"/>
</dbReference>
<sequence length="537" mass="60544">MESCLSDDQTTGWADICSGTVVSAVGVLPRENDHLTTAIETPSYLKSDQHRSRQSTESIPRTQEGPRDPTNPVCGRASDAHYSNDWPNIRYGRVDADKVGGYATLPGTAKHQEEQASDVATSEGLRSAGKRPDAQVDDHTVNGESRNLRRSTRTRKPPVRQQQLVQPIQKRTRPEKKTHADTPRSVSRSSQQSVPTIPQLGRSTINFSAAGGIAVRASKYQAPYWRKRDNTGDWTDEQNALMSNLLKQQMELNCRPQSTSTDVVTQAVPNKSLWSSQSPKYQLSHPRQPHEIWLTKSLPPPVEQKVHVQETILEQSAQHHEAILRQTQQMCEIQSILPTIGQETRVQETKANDNSILTVSRPREEAYQPTSERYDAMAITDVFPPNQHHAFANQHHSYETSPQAQLKGTNEMFMTNAHKANIDPTLMILGPTYQIDMSPDRRQNPRLDQMNIQQQHLLDHYQRYGDPLNVVHSDYHQLPVQEMMIGAEPGLVPLDLINLPFSTGSHQQETHRGSSQEMYFPYAALLEPRKNIDGKHA</sequence>
<comment type="caution">
    <text evidence="1">The sequence shown here is derived from an EMBL/GenBank/DDBJ whole genome shotgun (WGS) entry which is preliminary data.</text>
</comment>